<evidence type="ECO:0000256" key="1">
    <source>
        <dbReference type="SAM" id="MobiDB-lite"/>
    </source>
</evidence>
<comment type="caution">
    <text evidence="2">The sequence shown here is derived from an EMBL/GenBank/DDBJ whole genome shotgun (WGS) entry which is preliminary data.</text>
</comment>
<feature type="region of interest" description="Disordered" evidence="1">
    <location>
        <begin position="1"/>
        <end position="101"/>
    </location>
</feature>
<accession>A0A1D1UVT6</accession>
<proteinExistence type="predicted"/>
<protein>
    <submittedName>
        <fullName evidence="2">Uncharacterized protein</fullName>
    </submittedName>
</protein>
<sequence>MMLRSYSLAPSHPQGGATPHSQTAAVASASTGQNMNQTNNGNANFGQMGKGLAGNDPSGDRGFQANGATQAGGASNATGQAASRASIFGEKNDTIASGAGG</sequence>
<evidence type="ECO:0000313" key="2">
    <source>
        <dbReference type="EMBL" id="GAU92585.1"/>
    </source>
</evidence>
<evidence type="ECO:0000313" key="3">
    <source>
        <dbReference type="Proteomes" id="UP000186922"/>
    </source>
</evidence>
<feature type="compositionally biased region" description="Polar residues" evidence="1">
    <location>
        <begin position="19"/>
        <end position="31"/>
    </location>
</feature>
<dbReference type="EMBL" id="BDGG01000002">
    <property type="protein sequence ID" value="GAU92585.1"/>
    <property type="molecule type" value="Genomic_DNA"/>
</dbReference>
<dbReference type="Proteomes" id="UP000186922">
    <property type="component" value="Unassembled WGS sequence"/>
</dbReference>
<organism evidence="2 3">
    <name type="scientific">Ramazzottius varieornatus</name>
    <name type="common">Water bear</name>
    <name type="synonym">Tardigrade</name>
    <dbReference type="NCBI Taxonomy" id="947166"/>
    <lineage>
        <taxon>Eukaryota</taxon>
        <taxon>Metazoa</taxon>
        <taxon>Ecdysozoa</taxon>
        <taxon>Tardigrada</taxon>
        <taxon>Eutardigrada</taxon>
        <taxon>Parachela</taxon>
        <taxon>Hypsibioidea</taxon>
        <taxon>Ramazzottiidae</taxon>
        <taxon>Ramazzottius</taxon>
    </lineage>
</organism>
<dbReference type="AlphaFoldDB" id="A0A1D1UVT6"/>
<reference evidence="2 3" key="1">
    <citation type="journal article" date="2016" name="Nat. Commun.">
        <title>Extremotolerant tardigrade genome and improved radiotolerance of human cultured cells by tardigrade-unique protein.</title>
        <authorList>
            <person name="Hashimoto T."/>
            <person name="Horikawa D.D."/>
            <person name="Saito Y."/>
            <person name="Kuwahara H."/>
            <person name="Kozuka-Hata H."/>
            <person name="Shin-I T."/>
            <person name="Minakuchi Y."/>
            <person name="Ohishi K."/>
            <person name="Motoyama A."/>
            <person name="Aizu T."/>
            <person name="Enomoto A."/>
            <person name="Kondo K."/>
            <person name="Tanaka S."/>
            <person name="Hara Y."/>
            <person name="Koshikawa S."/>
            <person name="Sagara H."/>
            <person name="Miura T."/>
            <person name="Yokobori S."/>
            <person name="Miyagawa K."/>
            <person name="Suzuki Y."/>
            <person name="Kubo T."/>
            <person name="Oyama M."/>
            <person name="Kohara Y."/>
            <person name="Fujiyama A."/>
            <person name="Arakawa K."/>
            <person name="Katayama T."/>
            <person name="Toyoda A."/>
            <person name="Kunieda T."/>
        </authorList>
    </citation>
    <scope>NUCLEOTIDE SEQUENCE [LARGE SCALE GENOMIC DNA]</scope>
    <source>
        <strain evidence="2 3">YOKOZUNA-1</strain>
    </source>
</reference>
<keyword evidence="3" id="KW-1185">Reference proteome</keyword>
<feature type="compositionally biased region" description="Polar residues" evidence="1">
    <location>
        <begin position="66"/>
        <end position="83"/>
    </location>
</feature>
<gene>
    <name evidence="2" type="primary">RvY_04647-1</name>
    <name evidence="2" type="synonym">RvY_04647.1</name>
    <name evidence="2" type="ORF">RvY_04647</name>
</gene>
<name>A0A1D1UVT6_RAMVA</name>
<feature type="compositionally biased region" description="Low complexity" evidence="1">
    <location>
        <begin position="32"/>
        <end position="47"/>
    </location>
</feature>